<dbReference type="AlphaFoldDB" id="A0A9W4DSC6"/>
<dbReference type="Proteomes" id="UP001152519">
    <property type="component" value="Unassembled WGS sequence"/>
</dbReference>
<reference evidence="2" key="1">
    <citation type="submission" date="2021-05" db="EMBL/GenBank/DDBJ databases">
        <authorList>
            <person name="Arsene-Ploetze F."/>
        </authorList>
    </citation>
    <scope>NUCLEOTIDE SEQUENCE</scope>
    <source>
        <strain evidence="2">DSM 42138</strain>
    </source>
</reference>
<proteinExistence type="predicted"/>
<dbReference type="EMBL" id="CAJSLV010000046">
    <property type="protein sequence ID" value="CAG6392646.1"/>
    <property type="molecule type" value="Genomic_DNA"/>
</dbReference>
<protein>
    <submittedName>
        <fullName evidence="2">Uncharacterized protein</fullName>
    </submittedName>
</protein>
<comment type="caution">
    <text evidence="2">The sequence shown here is derived from an EMBL/GenBank/DDBJ whole genome shotgun (WGS) entry which is preliminary data.</text>
</comment>
<gene>
    <name evidence="2" type="ORF">SCOCK_180023</name>
</gene>
<feature type="region of interest" description="Disordered" evidence="1">
    <location>
        <begin position="1"/>
        <end position="20"/>
    </location>
</feature>
<name>A0A9W4DSC6_9ACTN</name>
<keyword evidence="3" id="KW-1185">Reference proteome</keyword>
<sequence>MTLREATFRRQSRGMSDAMQ</sequence>
<evidence type="ECO:0000313" key="3">
    <source>
        <dbReference type="Proteomes" id="UP001152519"/>
    </source>
</evidence>
<evidence type="ECO:0000256" key="1">
    <source>
        <dbReference type="SAM" id="MobiDB-lite"/>
    </source>
</evidence>
<accession>A0A9W4DSC6</accession>
<evidence type="ECO:0000313" key="2">
    <source>
        <dbReference type="EMBL" id="CAG6392646.1"/>
    </source>
</evidence>
<organism evidence="2 3">
    <name type="scientific">Actinacidiphila cocklensis</name>
    <dbReference type="NCBI Taxonomy" id="887465"/>
    <lineage>
        <taxon>Bacteria</taxon>
        <taxon>Bacillati</taxon>
        <taxon>Actinomycetota</taxon>
        <taxon>Actinomycetes</taxon>
        <taxon>Kitasatosporales</taxon>
        <taxon>Streptomycetaceae</taxon>
        <taxon>Actinacidiphila</taxon>
    </lineage>
</organism>